<accession>A0ABW1ANZ9</accession>
<evidence type="ECO:0000256" key="1">
    <source>
        <dbReference type="SAM" id="Phobius"/>
    </source>
</evidence>
<proteinExistence type="predicted"/>
<protein>
    <recommendedName>
        <fullName evidence="4">DUF2214 domain-containing protein</fullName>
    </recommendedName>
</protein>
<keyword evidence="1" id="KW-0812">Transmembrane</keyword>
<evidence type="ECO:0000313" key="3">
    <source>
        <dbReference type="Proteomes" id="UP001595974"/>
    </source>
</evidence>
<dbReference type="EMBL" id="JBHSOG010000016">
    <property type="protein sequence ID" value="MFC5768837.1"/>
    <property type="molecule type" value="Genomic_DNA"/>
</dbReference>
<evidence type="ECO:0008006" key="4">
    <source>
        <dbReference type="Google" id="ProtNLM"/>
    </source>
</evidence>
<feature type="transmembrane region" description="Helical" evidence="1">
    <location>
        <begin position="65"/>
        <end position="86"/>
    </location>
</feature>
<gene>
    <name evidence="2" type="ORF">ACFPTN_05585</name>
</gene>
<feature type="transmembrane region" description="Helical" evidence="1">
    <location>
        <begin position="23"/>
        <end position="44"/>
    </location>
</feature>
<sequence length="157" mass="16776">MVESWFAALEALPLARALSRSAWLYPLVNAGHLLGIALLLGAIVPLDLRLLGAWRGQPLVPLWSVLGRTAACGLALAVVFGGLLFITRATEYMESPVFVVKMACVAVGTANALSLRRRAGNPARWPARPPLHVRVAAVVSLAAWIVAMGLGRWIGYT</sequence>
<dbReference type="RefSeq" id="WP_096451208.1">
    <property type="nucleotide sequence ID" value="NZ_JBHSOG010000016.1"/>
</dbReference>
<reference evidence="3" key="1">
    <citation type="journal article" date="2019" name="Int. J. Syst. Evol. Microbiol.">
        <title>The Global Catalogue of Microorganisms (GCM) 10K type strain sequencing project: providing services to taxonomists for standard genome sequencing and annotation.</title>
        <authorList>
            <consortium name="The Broad Institute Genomics Platform"/>
            <consortium name="The Broad Institute Genome Sequencing Center for Infectious Disease"/>
            <person name="Wu L."/>
            <person name="Ma J."/>
        </authorList>
    </citation>
    <scope>NUCLEOTIDE SEQUENCE [LARGE SCALE GENOMIC DNA]</scope>
    <source>
        <strain evidence="3">SHR3</strain>
    </source>
</reference>
<keyword evidence="1" id="KW-1133">Transmembrane helix</keyword>
<feature type="transmembrane region" description="Helical" evidence="1">
    <location>
        <begin position="98"/>
        <end position="115"/>
    </location>
</feature>
<dbReference type="Proteomes" id="UP001595974">
    <property type="component" value="Unassembled WGS sequence"/>
</dbReference>
<keyword evidence="3" id="KW-1185">Reference proteome</keyword>
<evidence type="ECO:0000313" key="2">
    <source>
        <dbReference type="EMBL" id="MFC5768837.1"/>
    </source>
</evidence>
<comment type="caution">
    <text evidence="2">The sequence shown here is derived from an EMBL/GenBank/DDBJ whole genome shotgun (WGS) entry which is preliminary data.</text>
</comment>
<organism evidence="2 3">
    <name type="scientific">Thauera sinica</name>
    <dbReference type="NCBI Taxonomy" id="2665146"/>
    <lineage>
        <taxon>Bacteria</taxon>
        <taxon>Pseudomonadati</taxon>
        <taxon>Pseudomonadota</taxon>
        <taxon>Betaproteobacteria</taxon>
        <taxon>Rhodocyclales</taxon>
        <taxon>Zoogloeaceae</taxon>
        <taxon>Thauera</taxon>
    </lineage>
</organism>
<feature type="transmembrane region" description="Helical" evidence="1">
    <location>
        <begin position="135"/>
        <end position="154"/>
    </location>
</feature>
<keyword evidence="1" id="KW-0472">Membrane</keyword>
<name>A0ABW1ANZ9_9RHOO</name>